<dbReference type="InterPro" id="IPR016024">
    <property type="entry name" value="ARM-type_fold"/>
</dbReference>
<dbReference type="InterPro" id="IPR000225">
    <property type="entry name" value="Armadillo"/>
</dbReference>
<dbReference type="PANTHER" id="PTHR45958">
    <property type="entry name" value="RING-TYPE E3 UBIQUITIN TRANSFERASE"/>
    <property type="match status" value="1"/>
</dbReference>
<dbReference type="SUPFAM" id="SSF48371">
    <property type="entry name" value="ARM repeat"/>
    <property type="match status" value="2"/>
</dbReference>
<dbReference type="SMART" id="SM00504">
    <property type="entry name" value="Ubox"/>
    <property type="match status" value="1"/>
</dbReference>
<keyword evidence="5" id="KW-0677">Repeat</keyword>
<dbReference type="Pfam" id="PF00514">
    <property type="entry name" value="Arm"/>
    <property type="match status" value="1"/>
</dbReference>
<evidence type="ECO:0000259" key="7">
    <source>
        <dbReference type="PROSITE" id="PS51698"/>
    </source>
</evidence>
<dbReference type="EC" id="2.3.2.27" evidence="3"/>
<dbReference type="SUPFAM" id="SSF57850">
    <property type="entry name" value="RING/U-box"/>
    <property type="match status" value="1"/>
</dbReference>
<dbReference type="SMART" id="SM00185">
    <property type="entry name" value="ARM"/>
    <property type="match status" value="6"/>
</dbReference>
<gene>
    <name evidence="8" type="ORF">ACJRO7_028457</name>
</gene>
<dbReference type="PANTHER" id="PTHR45958:SF4">
    <property type="entry name" value="U-BOX DOMAIN-CONTAINING PROTEIN 42-RELATED"/>
    <property type="match status" value="1"/>
</dbReference>
<evidence type="ECO:0000313" key="9">
    <source>
        <dbReference type="Proteomes" id="UP001634007"/>
    </source>
</evidence>
<dbReference type="EMBL" id="JBJKBG010000007">
    <property type="protein sequence ID" value="KAL3731576.1"/>
    <property type="molecule type" value="Genomic_DNA"/>
</dbReference>
<organism evidence="8 9">
    <name type="scientific">Eucalyptus globulus</name>
    <name type="common">Tasmanian blue gum</name>
    <dbReference type="NCBI Taxonomy" id="34317"/>
    <lineage>
        <taxon>Eukaryota</taxon>
        <taxon>Viridiplantae</taxon>
        <taxon>Streptophyta</taxon>
        <taxon>Embryophyta</taxon>
        <taxon>Tracheophyta</taxon>
        <taxon>Spermatophyta</taxon>
        <taxon>Magnoliopsida</taxon>
        <taxon>eudicotyledons</taxon>
        <taxon>Gunneridae</taxon>
        <taxon>Pentapetalae</taxon>
        <taxon>rosids</taxon>
        <taxon>malvids</taxon>
        <taxon>Myrtales</taxon>
        <taxon>Myrtaceae</taxon>
        <taxon>Myrtoideae</taxon>
        <taxon>Eucalypteae</taxon>
        <taxon>Eucalyptus</taxon>
    </lineage>
</organism>
<dbReference type="Pfam" id="PF04564">
    <property type="entry name" value="U-box"/>
    <property type="match status" value="1"/>
</dbReference>
<evidence type="ECO:0000256" key="6">
    <source>
        <dbReference type="ARBA" id="ARBA00022786"/>
    </source>
</evidence>
<evidence type="ECO:0000256" key="3">
    <source>
        <dbReference type="ARBA" id="ARBA00012483"/>
    </source>
</evidence>
<accession>A0ABD3K4K7</accession>
<evidence type="ECO:0000256" key="1">
    <source>
        <dbReference type="ARBA" id="ARBA00000900"/>
    </source>
</evidence>
<comment type="caution">
    <text evidence="8">The sequence shown here is derived from an EMBL/GenBank/DDBJ whole genome shotgun (WGS) entry which is preliminary data.</text>
</comment>
<evidence type="ECO:0000313" key="8">
    <source>
        <dbReference type="EMBL" id="KAL3731576.1"/>
    </source>
</evidence>
<reference evidence="8 9" key="1">
    <citation type="submission" date="2024-11" db="EMBL/GenBank/DDBJ databases">
        <title>Chromosome-level genome assembly of Eucalyptus globulus Labill. provides insights into its genome evolution.</title>
        <authorList>
            <person name="Li X."/>
        </authorList>
    </citation>
    <scope>NUCLEOTIDE SEQUENCE [LARGE SCALE GENOMIC DNA]</scope>
    <source>
        <strain evidence="8">CL2024</strain>
        <tissue evidence="8">Fresh tender leaves</tissue>
    </source>
</reference>
<keyword evidence="6" id="KW-0833">Ubl conjugation pathway</keyword>
<dbReference type="AlphaFoldDB" id="A0ABD3K4K7"/>
<keyword evidence="4" id="KW-0808">Transferase</keyword>
<dbReference type="InterPro" id="IPR045210">
    <property type="entry name" value="RING-Ubox_PUB"/>
</dbReference>
<sequence length="1022" mass="114200">MSLKTDCSLATDLAKSLLQSTSEVSESLLSIEFERESFAAIACYIYRATFAVMELQTSKHTPPNALEIVQSISKKIDFAKDVVSKCLRETNPIKDHELRSVIVQLESIINHIGEDLMMIPASTYGDQNFAAQAVKSLSLEMKKAQFEVGDESEVQHPKEVATMEKQSEQVPYETDLYSIDTAALVDNSRSLDTSQFVEFLHSTSTSMSGSHNKQRSTSRASITSSQVAEIIEPMYGTFFCPLTKKFMEDPVTIESGVTYEREAIDEWLKKHENSEQIGCPVTGKKLISRVLSTNLALKTTIEEWKERNEVARIKAARAALTLASSPAMVIEALKDVQSICRQRGYNMIQVRNIGMIPLLVKFVEYKDRNARCMALDILRQLAEEDEDNKEMIAGAVDTAALIKLLSSSHQPTRHSTLQFLLELSESQSLCESIGSVTGAILILITNRYNSLDDFGSEKASEILRNLESHPSNIKIMAENGYVEPLLEHLIQGSEEIKLEMASYLEEIFLGYDSQNYVAVRAAPSLISMVQSGHGLIRRAAFKALARISSYHPNSKALVEAGILQIMVEEMFSRQITDETMNSRVEAASIITNIIDSGLDLEKLQVNVRGHTMASDYIIYNIVCMMKNSTPEELNINLVKILLCMTKSPKSTATIVSAVKETEASYVLIELINNPHEELVVVAIKLLIILSSYMGHTFAERLCKTRGLPENLIRSLNEQNHVTEKQSISAKFLAKLPHKNVTLNLALLNKGLIPDVLQRINRMQVSGTRTSRYAITYLEGLVGILVRFTTTLYEPHLLALARNYNFTSVFTELLMRTSSDEVQRLSAIGLENLSAESAHLSKPPEIKKTKTMKLFHLPKSLSFNFSKRKKLSICPVHQGVCSSQSTFCLIEANAVERLLTCLDHEKVEVVEAALSALCTLLDDKVDVEKSVDMLSGANTIQHVLNVVKDHRHEGLRQKSFWVIERFLSKGSDTSASYISQDRLFPSTLVSAFHHGDVTTKQMAERILRHLNKMPYCTTSLCSM</sequence>
<dbReference type="Gene3D" id="3.30.40.10">
    <property type="entry name" value="Zinc/RING finger domain, C3HC4 (zinc finger)"/>
    <property type="match status" value="1"/>
</dbReference>
<evidence type="ECO:0000256" key="5">
    <source>
        <dbReference type="ARBA" id="ARBA00022737"/>
    </source>
</evidence>
<protein>
    <recommendedName>
        <fullName evidence="3">RING-type E3 ubiquitin transferase</fullName>
        <ecNumber evidence="3">2.3.2.27</ecNumber>
    </recommendedName>
</protein>
<proteinExistence type="predicted"/>
<dbReference type="InterPro" id="IPR003613">
    <property type="entry name" value="Ubox_domain"/>
</dbReference>
<dbReference type="GO" id="GO:0061630">
    <property type="term" value="F:ubiquitin protein ligase activity"/>
    <property type="evidence" value="ECO:0007669"/>
    <property type="project" value="UniProtKB-EC"/>
</dbReference>
<dbReference type="InterPro" id="IPR052608">
    <property type="entry name" value="U-box_domain_protein"/>
</dbReference>
<feature type="domain" description="U-box" evidence="7">
    <location>
        <begin position="233"/>
        <end position="311"/>
    </location>
</feature>
<evidence type="ECO:0000256" key="4">
    <source>
        <dbReference type="ARBA" id="ARBA00022679"/>
    </source>
</evidence>
<dbReference type="Proteomes" id="UP001634007">
    <property type="component" value="Unassembled WGS sequence"/>
</dbReference>
<dbReference type="Gene3D" id="1.25.10.10">
    <property type="entry name" value="Leucine-rich Repeat Variant"/>
    <property type="match status" value="3"/>
</dbReference>
<comment type="pathway">
    <text evidence="2">Protein modification; protein ubiquitination.</text>
</comment>
<keyword evidence="9" id="KW-1185">Reference proteome</keyword>
<dbReference type="CDD" id="cd16664">
    <property type="entry name" value="RING-Ubox_PUB"/>
    <property type="match status" value="1"/>
</dbReference>
<dbReference type="InterPro" id="IPR013083">
    <property type="entry name" value="Znf_RING/FYVE/PHD"/>
</dbReference>
<comment type="catalytic activity">
    <reaction evidence="1">
        <text>S-ubiquitinyl-[E2 ubiquitin-conjugating enzyme]-L-cysteine + [acceptor protein]-L-lysine = [E2 ubiquitin-conjugating enzyme]-L-cysteine + N(6)-ubiquitinyl-[acceptor protein]-L-lysine.</text>
        <dbReference type="EC" id="2.3.2.27"/>
    </reaction>
</comment>
<dbReference type="InterPro" id="IPR011989">
    <property type="entry name" value="ARM-like"/>
</dbReference>
<name>A0ABD3K4K7_EUCGL</name>
<evidence type="ECO:0000256" key="2">
    <source>
        <dbReference type="ARBA" id="ARBA00004906"/>
    </source>
</evidence>
<dbReference type="PROSITE" id="PS51698">
    <property type="entry name" value="U_BOX"/>
    <property type="match status" value="1"/>
</dbReference>